<dbReference type="EMBL" id="RZUL01000001">
    <property type="protein sequence ID" value="RVT43528.1"/>
    <property type="molecule type" value="Genomic_DNA"/>
</dbReference>
<evidence type="ECO:0000313" key="2">
    <source>
        <dbReference type="EMBL" id="RVT43528.1"/>
    </source>
</evidence>
<evidence type="ECO:0000259" key="1">
    <source>
        <dbReference type="Pfam" id="PF07238"/>
    </source>
</evidence>
<proteinExistence type="predicted"/>
<organism evidence="2 3">
    <name type="scientific">Sphingobium algorifonticola</name>
    <dbReference type="NCBI Taxonomy" id="2008318"/>
    <lineage>
        <taxon>Bacteria</taxon>
        <taxon>Pseudomonadati</taxon>
        <taxon>Pseudomonadota</taxon>
        <taxon>Alphaproteobacteria</taxon>
        <taxon>Sphingomonadales</taxon>
        <taxon>Sphingomonadaceae</taxon>
        <taxon>Sphingobium</taxon>
    </lineage>
</organism>
<dbReference type="RefSeq" id="WP_127689068.1">
    <property type="nucleotide sequence ID" value="NZ_RZUL01000001.1"/>
</dbReference>
<name>A0A437JC78_9SPHN</name>
<dbReference type="OrthoDB" id="7564913at2"/>
<evidence type="ECO:0000313" key="3">
    <source>
        <dbReference type="Proteomes" id="UP000282977"/>
    </source>
</evidence>
<dbReference type="Gene3D" id="2.40.10.220">
    <property type="entry name" value="predicted glycosyltransferase like domains"/>
    <property type="match status" value="1"/>
</dbReference>
<accession>A0A437JC78</accession>
<dbReference type="Proteomes" id="UP000282977">
    <property type="component" value="Unassembled WGS sequence"/>
</dbReference>
<gene>
    <name evidence="2" type="ORF">ENE74_02600</name>
</gene>
<reference evidence="2 3" key="1">
    <citation type="submission" date="2019-01" db="EMBL/GenBank/DDBJ databases">
        <authorList>
            <person name="Chen W.-M."/>
        </authorList>
    </citation>
    <scope>NUCLEOTIDE SEQUENCE [LARGE SCALE GENOMIC DNA]</scope>
    <source>
        <strain evidence="2 3">TLA-22</strain>
    </source>
</reference>
<dbReference type="SUPFAM" id="SSF141371">
    <property type="entry name" value="PilZ domain-like"/>
    <property type="match status" value="1"/>
</dbReference>
<dbReference type="Pfam" id="PF07238">
    <property type="entry name" value="PilZ"/>
    <property type="match status" value="1"/>
</dbReference>
<dbReference type="InterPro" id="IPR009875">
    <property type="entry name" value="PilZ_domain"/>
</dbReference>
<dbReference type="GO" id="GO:0035438">
    <property type="term" value="F:cyclic-di-GMP binding"/>
    <property type="evidence" value="ECO:0007669"/>
    <property type="project" value="InterPro"/>
</dbReference>
<sequence>MRFMMLAERESVMAGMAGHRNSMRTASGGIRLAERRLLRRSKIFTPVTLNDGERDMRAHLLDIGTGGALCFTETALRRGAIVDVAWQGAQWAAEVVWIRNRRFGLRFLSPLCAATVQSVIVTPTA</sequence>
<comment type="caution">
    <text evidence="2">The sequence shown here is derived from an EMBL/GenBank/DDBJ whole genome shotgun (WGS) entry which is preliminary data.</text>
</comment>
<protein>
    <submittedName>
        <fullName evidence="2">PilZ domain-containing protein</fullName>
    </submittedName>
</protein>
<dbReference type="AlphaFoldDB" id="A0A437JC78"/>
<keyword evidence="3" id="KW-1185">Reference proteome</keyword>
<feature type="domain" description="PilZ" evidence="1">
    <location>
        <begin position="35"/>
        <end position="109"/>
    </location>
</feature>